<evidence type="ECO:0000313" key="1">
    <source>
        <dbReference type="EMBL" id="USR79316.1"/>
    </source>
</evidence>
<dbReference type="Proteomes" id="UP001056109">
    <property type="component" value="Chromosome"/>
</dbReference>
<dbReference type="EMBL" id="CP099547">
    <property type="protein sequence ID" value="USR79316.1"/>
    <property type="molecule type" value="Genomic_DNA"/>
</dbReference>
<organism evidence="1 2">
    <name type="scientific">Arcanobacterium pinnipediorum</name>
    <dbReference type="NCBI Taxonomy" id="1503041"/>
    <lineage>
        <taxon>Bacteria</taxon>
        <taxon>Bacillati</taxon>
        <taxon>Actinomycetota</taxon>
        <taxon>Actinomycetes</taxon>
        <taxon>Actinomycetales</taxon>
        <taxon>Actinomycetaceae</taxon>
        <taxon>Arcanobacterium</taxon>
    </lineage>
</organism>
<keyword evidence="2" id="KW-1185">Reference proteome</keyword>
<dbReference type="InterPro" id="IPR027417">
    <property type="entry name" value="P-loop_NTPase"/>
</dbReference>
<gene>
    <name evidence="1" type="ORF">NG665_08065</name>
</gene>
<evidence type="ECO:0008006" key="3">
    <source>
        <dbReference type="Google" id="ProtNLM"/>
    </source>
</evidence>
<proteinExistence type="predicted"/>
<dbReference type="SUPFAM" id="SSF52540">
    <property type="entry name" value="P-loop containing nucleoside triphosphate hydrolases"/>
    <property type="match status" value="1"/>
</dbReference>
<sequence length="341" mass="37095">MRTTSKHKVPELELVSVLYRGNDDLIAEELRRLAQLVGLDFQVTTLANRTIDAVLTFRSQGLEPLTVQAQFHDMFASYFARGVAQFHVRDDAADVMALMSAVGATVRGSVIGVLGAHGGAGTTTIAAWLARLAAREKSQVALADFNLASNSWDVLLGIDSAATNRQDLFSAQGVILPGKLAHSLATWNQVSVLPSRDCEVDGHAGEQGSRIIGALSQVHAWSFIDLGVLGAHWETQRQWLRWCDVLVVVTHPTPPAVEACRRKQQELIDSSHTFIVANTVKAHAQADEIAIALDYRDVFGVRNAASARADIDHGVSPGDRSRGKMANDMSQLWDIIRESVM</sequence>
<name>A0ABY5AHW4_9ACTO</name>
<protein>
    <recommendedName>
        <fullName evidence="3">Pilus assembly protein CpaE</fullName>
    </recommendedName>
</protein>
<reference evidence="1" key="1">
    <citation type="submission" date="2022-06" db="EMBL/GenBank/DDBJ databases">
        <title>Complete Genome Sequence of Arcanobacterium pinnipediorum strain DSM 28752 isolated from a harbour seal.</title>
        <authorList>
            <person name="Borowiak M."/>
            <person name="Kreitlow A."/>
            <person name="Alssahen M."/>
            <person name="Malorny B."/>
            <person name="Laemmler C."/>
            <person name="Prenger-Berninghoff E."/>
            <person name="Siebert U."/>
            <person name="Ploetz M."/>
            <person name="Abdulmawjood A."/>
        </authorList>
    </citation>
    <scope>NUCLEOTIDE SEQUENCE</scope>
    <source>
        <strain evidence="1">DSM 28752</strain>
    </source>
</reference>
<dbReference type="Gene3D" id="3.40.50.300">
    <property type="entry name" value="P-loop containing nucleotide triphosphate hydrolases"/>
    <property type="match status" value="1"/>
</dbReference>
<evidence type="ECO:0000313" key="2">
    <source>
        <dbReference type="Proteomes" id="UP001056109"/>
    </source>
</evidence>
<dbReference type="RefSeq" id="WP_252673190.1">
    <property type="nucleotide sequence ID" value="NZ_CP099547.1"/>
</dbReference>
<accession>A0ABY5AHW4</accession>